<reference evidence="2" key="1">
    <citation type="journal article" date="2021" name="PeerJ">
        <title>Extensive microbial diversity within the chicken gut microbiome revealed by metagenomics and culture.</title>
        <authorList>
            <person name="Gilroy R."/>
            <person name="Ravi A."/>
            <person name="Getino M."/>
            <person name="Pursley I."/>
            <person name="Horton D.L."/>
            <person name="Alikhan N.F."/>
            <person name="Baker D."/>
            <person name="Gharbi K."/>
            <person name="Hall N."/>
            <person name="Watson M."/>
            <person name="Adriaenssens E.M."/>
            <person name="Foster-Nyarko E."/>
            <person name="Jarju S."/>
            <person name="Secka A."/>
            <person name="Antonio M."/>
            <person name="Oren A."/>
            <person name="Chaudhuri R.R."/>
            <person name="La Ragione R."/>
            <person name="Hildebrand F."/>
            <person name="Pallen M.J."/>
        </authorList>
    </citation>
    <scope>NUCLEOTIDE SEQUENCE</scope>
    <source>
        <strain evidence="2">ChiHjej8B7-3636</strain>
    </source>
</reference>
<feature type="transmembrane region" description="Helical" evidence="1">
    <location>
        <begin position="79"/>
        <end position="107"/>
    </location>
</feature>
<gene>
    <name evidence="2" type="ORF">H9800_03400</name>
</gene>
<evidence type="ECO:0000313" key="3">
    <source>
        <dbReference type="Proteomes" id="UP000824220"/>
    </source>
</evidence>
<keyword evidence="1" id="KW-0472">Membrane</keyword>
<accession>A0A9D2KHJ9</accession>
<dbReference type="EMBL" id="DXAM01000048">
    <property type="protein sequence ID" value="HJA03887.1"/>
    <property type="molecule type" value="Genomic_DNA"/>
</dbReference>
<keyword evidence="1" id="KW-1133">Transmembrane helix</keyword>
<sequence length="113" mass="11700">MARSAAQRSGFIARIRRSQGLLLPWSVALVLALAVVAFVPVSGWWQWFSAAGGVAVIVAFVVQIIVGRADGFIIRLSTAALGSVLLIGIVSLVGALFTAVGAGLSVFPSEFTS</sequence>
<keyword evidence="1" id="KW-0812">Transmembrane</keyword>
<protein>
    <submittedName>
        <fullName evidence="2">Uncharacterized protein</fullName>
    </submittedName>
</protein>
<name>A0A9D2KHJ9_9MICO</name>
<organism evidence="2 3">
    <name type="scientific">Candidatus Microbacterium stercoravium</name>
    <dbReference type="NCBI Taxonomy" id="2838697"/>
    <lineage>
        <taxon>Bacteria</taxon>
        <taxon>Bacillati</taxon>
        <taxon>Actinomycetota</taxon>
        <taxon>Actinomycetes</taxon>
        <taxon>Micrococcales</taxon>
        <taxon>Microbacteriaceae</taxon>
        <taxon>Microbacterium</taxon>
    </lineage>
</organism>
<reference evidence="2" key="2">
    <citation type="submission" date="2021-04" db="EMBL/GenBank/DDBJ databases">
        <authorList>
            <person name="Gilroy R."/>
        </authorList>
    </citation>
    <scope>NUCLEOTIDE SEQUENCE</scope>
    <source>
        <strain evidence="2">ChiHjej8B7-3636</strain>
    </source>
</reference>
<comment type="caution">
    <text evidence="2">The sequence shown here is derived from an EMBL/GenBank/DDBJ whole genome shotgun (WGS) entry which is preliminary data.</text>
</comment>
<feature type="transmembrane region" description="Helical" evidence="1">
    <location>
        <begin position="21"/>
        <end position="41"/>
    </location>
</feature>
<dbReference type="AlphaFoldDB" id="A0A9D2KHJ9"/>
<evidence type="ECO:0000256" key="1">
    <source>
        <dbReference type="SAM" id="Phobius"/>
    </source>
</evidence>
<proteinExistence type="predicted"/>
<feature type="transmembrane region" description="Helical" evidence="1">
    <location>
        <begin position="47"/>
        <end position="67"/>
    </location>
</feature>
<dbReference type="Proteomes" id="UP000824220">
    <property type="component" value="Unassembled WGS sequence"/>
</dbReference>
<evidence type="ECO:0000313" key="2">
    <source>
        <dbReference type="EMBL" id="HJA03887.1"/>
    </source>
</evidence>